<dbReference type="Proteomes" id="UP000320333">
    <property type="component" value="Unassembled WGS sequence"/>
</dbReference>
<dbReference type="EMBL" id="QEAP01000017">
    <property type="protein sequence ID" value="TPX77598.1"/>
    <property type="molecule type" value="Genomic_DNA"/>
</dbReference>
<evidence type="ECO:0000313" key="4">
    <source>
        <dbReference type="EMBL" id="TPX77598.1"/>
    </source>
</evidence>
<feature type="compositionally biased region" description="Basic and acidic residues" evidence="2">
    <location>
        <begin position="206"/>
        <end position="216"/>
    </location>
</feature>
<organism evidence="4 5">
    <name type="scientific">Chytriomyces confervae</name>
    <dbReference type="NCBI Taxonomy" id="246404"/>
    <lineage>
        <taxon>Eukaryota</taxon>
        <taxon>Fungi</taxon>
        <taxon>Fungi incertae sedis</taxon>
        <taxon>Chytridiomycota</taxon>
        <taxon>Chytridiomycota incertae sedis</taxon>
        <taxon>Chytridiomycetes</taxon>
        <taxon>Chytridiales</taxon>
        <taxon>Chytriomycetaceae</taxon>
        <taxon>Chytriomyces</taxon>
    </lineage>
</organism>
<feature type="region of interest" description="Disordered" evidence="2">
    <location>
        <begin position="206"/>
        <end position="230"/>
    </location>
</feature>
<evidence type="ECO:0000313" key="5">
    <source>
        <dbReference type="Proteomes" id="UP000320333"/>
    </source>
</evidence>
<feature type="domain" description="J" evidence="3">
    <location>
        <begin position="35"/>
        <end position="97"/>
    </location>
</feature>
<dbReference type="InterPro" id="IPR001623">
    <property type="entry name" value="DnaJ_domain"/>
</dbReference>
<sequence length="230" mass="26662">MAQFNIDTYLRVEANAFTQDQEAERILSLADKTANPLEVLDLDSRPWLLGKLDEKDIRANYRKKSLLLHPDKCKHPRAQDAFEMLKKAESELMEEGKRTWLLGLVGEARIQVFKRKNLIKPTSSSTADAILPDPSKSAQEFNILLASVKVETRRLMTDQGKRDGLRLKNEVERKNEEEARMLNERKRKMDADKEWEKGREERVGDWRKFLKKGDATKKKKRKSDGPELLG</sequence>
<dbReference type="CDD" id="cd06257">
    <property type="entry name" value="DnaJ"/>
    <property type="match status" value="1"/>
</dbReference>
<dbReference type="SMART" id="SM00271">
    <property type="entry name" value="DnaJ"/>
    <property type="match status" value="1"/>
</dbReference>
<evidence type="ECO:0000256" key="1">
    <source>
        <dbReference type="SAM" id="Coils"/>
    </source>
</evidence>
<protein>
    <recommendedName>
        <fullName evidence="3">J domain-containing protein</fullName>
    </recommendedName>
</protein>
<proteinExistence type="predicted"/>
<evidence type="ECO:0000259" key="3">
    <source>
        <dbReference type="PROSITE" id="PS50076"/>
    </source>
</evidence>
<dbReference type="InterPro" id="IPR036869">
    <property type="entry name" value="J_dom_sf"/>
</dbReference>
<dbReference type="PANTHER" id="PTHR46620">
    <property type="entry name" value="J DOMAIN-CONTAINING PROTEIN SPF31"/>
    <property type="match status" value="1"/>
</dbReference>
<name>A0A507FQ65_9FUNG</name>
<keyword evidence="5" id="KW-1185">Reference proteome</keyword>
<dbReference type="Pfam" id="PF00226">
    <property type="entry name" value="DnaJ"/>
    <property type="match status" value="1"/>
</dbReference>
<dbReference type="STRING" id="246404.A0A507FQ65"/>
<feature type="coiled-coil region" evidence="1">
    <location>
        <begin position="167"/>
        <end position="194"/>
    </location>
</feature>
<dbReference type="SUPFAM" id="SSF46565">
    <property type="entry name" value="Chaperone J-domain"/>
    <property type="match status" value="1"/>
</dbReference>
<reference evidence="4 5" key="1">
    <citation type="journal article" date="2019" name="Sci. Rep.">
        <title>Comparative genomics of chytrid fungi reveal insights into the obligate biotrophic and pathogenic lifestyle of Synchytrium endobioticum.</title>
        <authorList>
            <person name="van de Vossenberg B.T.L.H."/>
            <person name="Warris S."/>
            <person name="Nguyen H.D.T."/>
            <person name="van Gent-Pelzer M.P.E."/>
            <person name="Joly D.L."/>
            <person name="van de Geest H.C."/>
            <person name="Bonants P.J.M."/>
            <person name="Smith D.S."/>
            <person name="Levesque C.A."/>
            <person name="van der Lee T.A.J."/>
        </authorList>
    </citation>
    <scope>NUCLEOTIDE SEQUENCE [LARGE SCALE GENOMIC DNA]</scope>
    <source>
        <strain evidence="4 5">CBS 675.73</strain>
    </source>
</reference>
<dbReference type="AlphaFoldDB" id="A0A507FQ65"/>
<dbReference type="PANTHER" id="PTHR46620:SF1">
    <property type="entry name" value="J DOMAIN-CONTAINING PROTEIN SPF31"/>
    <property type="match status" value="1"/>
</dbReference>
<evidence type="ECO:0000256" key="2">
    <source>
        <dbReference type="SAM" id="MobiDB-lite"/>
    </source>
</evidence>
<dbReference type="PROSITE" id="PS50076">
    <property type="entry name" value="DNAJ_2"/>
    <property type="match status" value="1"/>
</dbReference>
<dbReference type="Gene3D" id="1.10.287.110">
    <property type="entry name" value="DnaJ domain"/>
    <property type="match status" value="1"/>
</dbReference>
<gene>
    <name evidence="4" type="ORF">CcCBS67573_g01135</name>
</gene>
<comment type="caution">
    <text evidence="4">The sequence shown here is derived from an EMBL/GenBank/DDBJ whole genome shotgun (WGS) entry which is preliminary data.</text>
</comment>
<dbReference type="OrthoDB" id="342454at2759"/>
<accession>A0A507FQ65</accession>
<keyword evidence="1" id="KW-0175">Coiled coil</keyword>